<comment type="caution">
    <text evidence="2">The sequence shown here is derived from an EMBL/GenBank/DDBJ whole genome shotgun (WGS) entry which is preliminary data.</text>
</comment>
<reference evidence="2" key="1">
    <citation type="submission" date="2019-08" db="EMBL/GenBank/DDBJ databases">
        <authorList>
            <person name="Kucharzyk K."/>
            <person name="Murdoch R.W."/>
            <person name="Higgins S."/>
            <person name="Loffler F."/>
        </authorList>
    </citation>
    <scope>NUCLEOTIDE SEQUENCE</scope>
</reference>
<dbReference type="InterPro" id="IPR023214">
    <property type="entry name" value="HAD_sf"/>
</dbReference>
<dbReference type="Gene3D" id="3.40.50.1000">
    <property type="entry name" value="HAD superfamily/HAD-like"/>
    <property type="match status" value="1"/>
</dbReference>
<name>A0A645BJ80_9ZZZZ</name>
<evidence type="ECO:0000313" key="2">
    <source>
        <dbReference type="EMBL" id="MPM65529.1"/>
    </source>
</evidence>
<dbReference type="AlphaFoldDB" id="A0A645BJ80"/>
<organism evidence="2">
    <name type="scientific">bioreactor metagenome</name>
    <dbReference type="NCBI Taxonomy" id="1076179"/>
    <lineage>
        <taxon>unclassified sequences</taxon>
        <taxon>metagenomes</taxon>
        <taxon>ecological metagenomes</taxon>
    </lineage>
</organism>
<dbReference type="Pfam" id="PF03767">
    <property type="entry name" value="Acid_phosphat_B"/>
    <property type="match status" value="1"/>
</dbReference>
<gene>
    <name evidence="2" type="ORF">SDC9_112426</name>
</gene>
<accession>A0A645BJ80</accession>
<evidence type="ECO:0000256" key="1">
    <source>
        <dbReference type="ARBA" id="ARBA00022729"/>
    </source>
</evidence>
<protein>
    <recommendedName>
        <fullName evidence="3">5'-nucleotidase</fullName>
    </recommendedName>
</protein>
<sequence length="101" mass="11708">MAGVSSKESRREKVESEYDIIMLLGDNLNDFTTAFEKRPISDRFLETDKAREQWGTRFIVLPNATYGEWESAVIDYKKGLTPMQKDSLRRDKLITPCCIKD</sequence>
<dbReference type="InterPro" id="IPR036412">
    <property type="entry name" value="HAD-like_sf"/>
</dbReference>
<proteinExistence type="predicted"/>
<keyword evidence="1" id="KW-0732">Signal</keyword>
<dbReference type="SUPFAM" id="SSF56784">
    <property type="entry name" value="HAD-like"/>
    <property type="match status" value="1"/>
</dbReference>
<evidence type="ECO:0008006" key="3">
    <source>
        <dbReference type="Google" id="ProtNLM"/>
    </source>
</evidence>
<dbReference type="EMBL" id="VSSQ01020566">
    <property type="protein sequence ID" value="MPM65529.1"/>
    <property type="molecule type" value="Genomic_DNA"/>
</dbReference>
<dbReference type="InterPro" id="IPR005519">
    <property type="entry name" value="Acid_phosphat_B-like"/>
</dbReference>